<sequence>MSQERIEFGGFVGGSGYLGDLNKSDWFSKEPKVGLGGLVRYNASDFLAVRASLLFGYLSGRDSHYEDRAFRNFSTQSPVSEITVQTELHILPLVQPRLPRFFQSTFSPFLFVGIGGAYTRPAPDLENMIVSKPEFVIGAEIDQNTAYSPYHLVIPFGMGVKYRPHIQWTLTLEAGFRLTFSDYLDGISHAANPEKTDRYQFWGLTVAYRLPKRVVGFRNRNPLRCTTNP</sequence>
<dbReference type="AlphaFoldDB" id="A0A7W5ZFM1"/>
<dbReference type="InterPro" id="IPR045743">
    <property type="entry name" value="DUF6089"/>
</dbReference>
<dbReference type="InterPro" id="IPR011250">
    <property type="entry name" value="OMP/PagP_B-barrel"/>
</dbReference>
<accession>A0A7W5ZFM1</accession>
<evidence type="ECO:0000313" key="3">
    <source>
        <dbReference type="Proteomes" id="UP000541352"/>
    </source>
</evidence>
<dbReference type="Proteomes" id="UP000541352">
    <property type="component" value="Unassembled WGS sequence"/>
</dbReference>
<name>A0A7W5ZFM1_9BACT</name>
<organism evidence="2 3">
    <name type="scientific">Runella defluvii</name>
    <dbReference type="NCBI Taxonomy" id="370973"/>
    <lineage>
        <taxon>Bacteria</taxon>
        <taxon>Pseudomonadati</taxon>
        <taxon>Bacteroidota</taxon>
        <taxon>Cytophagia</taxon>
        <taxon>Cytophagales</taxon>
        <taxon>Spirosomataceae</taxon>
        <taxon>Runella</taxon>
    </lineage>
</organism>
<dbReference type="EMBL" id="JACIBY010000001">
    <property type="protein sequence ID" value="MBB3836452.1"/>
    <property type="molecule type" value="Genomic_DNA"/>
</dbReference>
<feature type="domain" description="DUF6089" evidence="1">
    <location>
        <begin position="7"/>
        <end position="192"/>
    </location>
</feature>
<dbReference type="Pfam" id="PF19573">
    <property type="entry name" value="DUF6089"/>
    <property type="match status" value="1"/>
</dbReference>
<dbReference type="SUPFAM" id="SSF56925">
    <property type="entry name" value="OMPA-like"/>
    <property type="match status" value="1"/>
</dbReference>
<evidence type="ECO:0000313" key="2">
    <source>
        <dbReference type="EMBL" id="MBB3836452.1"/>
    </source>
</evidence>
<dbReference type="Gene3D" id="2.40.160.20">
    <property type="match status" value="1"/>
</dbReference>
<evidence type="ECO:0000259" key="1">
    <source>
        <dbReference type="Pfam" id="PF19573"/>
    </source>
</evidence>
<gene>
    <name evidence="2" type="ORF">FHS57_000434</name>
</gene>
<keyword evidence="3" id="KW-1185">Reference proteome</keyword>
<proteinExistence type="predicted"/>
<comment type="caution">
    <text evidence="2">The sequence shown here is derived from an EMBL/GenBank/DDBJ whole genome shotgun (WGS) entry which is preliminary data.</text>
</comment>
<protein>
    <recommendedName>
        <fullName evidence="1">DUF6089 domain-containing protein</fullName>
    </recommendedName>
</protein>
<reference evidence="2 3" key="1">
    <citation type="submission" date="2020-08" db="EMBL/GenBank/DDBJ databases">
        <title>Genomic Encyclopedia of Type Strains, Phase IV (KMG-IV): sequencing the most valuable type-strain genomes for metagenomic binning, comparative biology and taxonomic classification.</title>
        <authorList>
            <person name="Goeker M."/>
        </authorList>
    </citation>
    <scope>NUCLEOTIDE SEQUENCE [LARGE SCALE GENOMIC DNA]</scope>
    <source>
        <strain evidence="2 3">DSM 17976</strain>
    </source>
</reference>